<organism evidence="2 3">
    <name type="scientific">Hyphomonas chukchiensis</name>
    <dbReference type="NCBI Taxonomy" id="1280947"/>
    <lineage>
        <taxon>Bacteria</taxon>
        <taxon>Pseudomonadati</taxon>
        <taxon>Pseudomonadota</taxon>
        <taxon>Alphaproteobacteria</taxon>
        <taxon>Hyphomonadales</taxon>
        <taxon>Hyphomonadaceae</taxon>
        <taxon>Hyphomonas</taxon>
    </lineage>
</organism>
<dbReference type="PANTHER" id="PTHR44051:SF21">
    <property type="entry name" value="GLUTATHIONE S-TRANSFERASE FAMILY PROTEIN"/>
    <property type="match status" value="1"/>
</dbReference>
<feature type="domain" description="GST N-terminal" evidence="1">
    <location>
        <begin position="1"/>
        <end position="42"/>
    </location>
</feature>
<dbReference type="SUPFAM" id="SSF47616">
    <property type="entry name" value="GST C-terminal domain-like"/>
    <property type="match status" value="1"/>
</dbReference>
<accession>A0A062UMX7</accession>
<dbReference type="PANTHER" id="PTHR44051">
    <property type="entry name" value="GLUTATHIONE S-TRANSFERASE-RELATED"/>
    <property type="match status" value="1"/>
</dbReference>
<reference evidence="2 3" key="1">
    <citation type="journal article" date="2014" name="Antonie Van Leeuwenhoek">
        <title>Hyphomonas beringensis sp. nov. and Hyphomonas chukchiensis sp. nov., isolated from surface seawater of the Bering Sea and Chukchi Sea.</title>
        <authorList>
            <person name="Li C."/>
            <person name="Lai Q."/>
            <person name="Li G."/>
            <person name="Dong C."/>
            <person name="Wang J."/>
            <person name="Liao Y."/>
            <person name="Shao Z."/>
        </authorList>
    </citation>
    <scope>NUCLEOTIDE SEQUENCE [LARGE SCALE GENOMIC DNA]</scope>
    <source>
        <strain evidence="2 3">BH-BN04-4</strain>
    </source>
</reference>
<dbReference type="PROSITE" id="PS50404">
    <property type="entry name" value="GST_NTER"/>
    <property type="match status" value="1"/>
</dbReference>
<dbReference type="InterPro" id="IPR004045">
    <property type="entry name" value="Glutathione_S-Trfase_N"/>
</dbReference>
<dbReference type="STRING" id="1280947.HY30_16150"/>
<dbReference type="EMBL" id="AWFG01000021">
    <property type="protein sequence ID" value="KCZ58400.1"/>
    <property type="molecule type" value="Genomic_DNA"/>
</dbReference>
<sequence>MEPDFIQENPHGTVPYLVDGALRMNESVAICQYLASRAASPLACRPDDNDYGQWLNWNVFGEASMTYPLSVAFHYGDWYERHVPGCSKYPEIVRYYLDAFQDAVAVIEARLEGRTYLACDRFTTADISVCYSLFLFEMMGFGDQIPDVVSDYWRSCSARESYRSLAIIEAGPMRQSRK</sequence>
<dbReference type="Proteomes" id="UP000027190">
    <property type="component" value="Unassembled WGS sequence"/>
</dbReference>
<protein>
    <recommendedName>
        <fullName evidence="1">GST N-terminal domain-containing protein</fullName>
    </recommendedName>
</protein>
<keyword evidence="3" id="KW-1185">Reference proteome</keyword>
<dbReference type="PATRIC" id="fig|1280947.3.peg.1817"/>
<evidence type="ECO:0000313" key="2">
    <source>
        <dbReference type="EMBL" id="KCZ58400.1"/>
    </source>
</evidence>
<dbReference type="eggNOG" id="COG0625">
    <property type="taxonomic scope" value="Bacteria"/>
</dbReference>
<dbReference type="AlphaFoldDB" id="A0A062UMX7"/>
<dbReference type="Gene3D" id="1.20.1050.130">
    <property type="match status" value="1"/>
</dbReference>
<dbReference type="SUPFAM" id="SSF52833">
    <property type="entry name" value="Thioredoxin-like"/>
    <property type="match status" value="1"/>
</dbReference>
<evidence type="ECO:0000259" key="1">
    <source>
        <dbReference type="PROSITE" id="PS50404"/>
    </source>
</evidence>
<evidence type="ECO:0000313" key="3">
    <source>
        <dbReference type="Proteomes" id="UP000027190"/>
    </source>
</evidence>
<proteinExistence type="predicted"/>
<gene>
    <name evidence="2" type="ORF">HY30_16150</name>
</gene>
<comment type="caution">
    <text evidence="2">The sequence shown here is derived from an EMBL/GenBank/DDBJ whole genome shotgun (WGS) entry which is preliminary data.</text>
</comment>
<dbReference type="InterPro" id="IPR036249">
    <property type="entry name" value="Thioredoxin-like_sf"/>
</dbReference>
<dbReference type="Pfam" id="PF13417">
    <property type="entry name" value="GST_N_3"/>
    <property type="match status" value="1"/>
</dbReference>
<dbReference type="InterPro" id="IPR036282">
    <property type="entry name" value="Glutathione-S-Trfase_C_sf"/>
</dbReference>
<name>A0A062UMX7_9PROT</name>